<keyword evidence="1" id="KW-0812">Transmembrane</keyword>
<evidence type="ECO:0000256" key="1">
    <source>
        <dbReference type="SAM" id="Phobius"/>
    </source>
</evidence>
<proteinExistence type="predicted"/>
<keyword evidence="1" id="KW-1133">Transmembrane helix</keyword>
<gene>
    <name evidence="2" type="ORF">CEUSTIGMA_g12087.t1</name>
</gene>
<name>A0A250XNS2_9CHLO</name>
<comment type="caution">
    <text evidence="2">The sequence shown here is derived from an EMBL/GenBank/DDBJ whole genome shotgun (WGS) entry which is preliminary data.</text>
</comment>
<keyword evidence="3" id="KW-1185">Reference proteome</keyword>
<accession>A0A250XNS2</accession>
<keyword evidence="1" id="KW-0472">Membrane</keyword>
<dbReference type="AlphaFoldDB" id="A0A250XNS2"/>
<feature type="transmembrane region" description="Helical" evidence="1">
    <location>
        <begin position="20"/>
        <end position="42"/>
    </location>
</feature>
<sequence>MDIDKHFVFCKRILNFQATTLAPVIAILFFLTLATTSSSVAARSDIRSFDEKVKVLRAAASVENARVTRKLIESLDETADIDLADLKMTSRSMMAKTGCTYGGYGPYGSYTPCNVSPPPYYGALPMYSTPTVYGPVY</sequence>
<dbReference type="Proteomes" id="UP000232323">
    <property type="component" value="Unassembled WGS sequence"/>
</dbReference>
<protein>
    <submittedName>
        <fullName evidence="2">Uncharacterized protein</fullName>
    </submittedName>
</protein>
<organism evidence="2 3">
    <name type="scientific">Chlamydomonas eustigma</name>
    <dbReference type="NCBI Taxonomy" id="1157962"/>
    <lineage>
        <taxon>Eukaryota</taxon>
        <taxon>Viridiplantae</taxon>
        <taxon>Chlorophyta</taxon>
        <taxon>core chlorophytes</taxon>
        <taxon>Chlorophyceae</taxon>
        <taxon>CS clade</taxon>
        <taxon>Chlamydomonadales</taxon>
        <taxon>Chlamydomonadaceae</taxon>
        <taxon>Chlamydomonas</taxon>
    </lineage>
</organism>
<evidence type="ECO:0000313" key="3">
    <source>
        <dbReference type="Proteomes" id="UP000232323"/>
    </source>
</evidence>
<reference evidence="2 3" key="1">
    <citation type="submission" date="2017-08" db="EMBL/GenBank/DDBJ databases">
        <title>Acidophilic green algal genome provides insights into adaptation to an acidic environment.</title>
        <authorList>
            <person name="Hirooka S."/>
            <person name="Hirose Y."/>
            <person name="Kanesaki Y."/>
            <person name="Higuchi S."/>
            <person name="Fujiwara T."/>
            <person name="Onuma R."/>
            <person name="Era A."/>
            <person name="Ohbayashi R."/>
            <person name="Uzuka A."/>
            <person name="Nozaki H."/>
            <person name="Yoshikawa H."/>
            <person name="Miyagishima S.Y."/>
        </authorList>
    </citation>
    <scope>NUCLEOTIDE SEQUENCE [LARGE SCALE GENOMIC DNA]</scope>
    <source>
        <strain evidence="2 3">NIES-2499</strain>
    </source>
</reference>
<evidence type="ECO:0000313" key="2">
    <source>
        <dbReference type="EMBL" id="GAX84666.1"/>
    </source>
</evidence>
<dbReference type="EMBL" id="BEGY01000131">
    <property type="protein sequence ID" value="GAX84666.1"/>
    <property type="molecule type" value="Genomic_DNA"/>
</dbReference>